<dbReference type="GO" id="GO:0046872">
    <property type="term" value="F:metal ion binding"/>
    <property type="evidence" value="ECO:0007669"/>
    <property type="project" value="UniProtKB-KW"/>
</dbReference>
<dbReference type="Proteomes" id="UP000242592">
    <property type="component" value="Unassembled WGS sequence"/>
</dbReference>
<dbReference type="STRING" id="1123380.SAMN02745199_1027"/>
<dbReference type="GO" id="GO:0004540">
    <property type="term" value="F:RNA nuclease activity"/>
    <property type="evidence" value="ECO:0007669"/>
    <property type="project" value="InterPro"/>
</dbReference>
<dbReference type="PROSITE" id="PS50126">
    <property type="entry name" value="S1"/>
    <property type="match status" value="1"/>
</dbReference>
<keyword evidence="3" id="KW-0378">Hydrolase</keyword>
<dbReference type="CDD" id="cd04453">
    <property type="entry name" value="S1_RNase_E"/>
    <property type="match status" value="1"/>
</dbReference>
<dbReference type="Pfam" id="PF10150">
    <property type="entry name" value="RNase_E_G"/>
    <property type="match status" value="1"/>
</dbReference>
<dbReference type="EMBL" id="FQXN01000003">
    <property type="protein sequence ID" value="SHH40961.1"/>
    <property type="molecule type" value="Genomic_DNA"/>
</dbReference>
<evidence type="ECO:0000256" key="5">
    <source>
        <dbReference type="ARBA" id="ARBA00022884"/>
    </source>
</evidence>
<sequence length="466" mass="53958">MEKTIVLKTSENDSLHCAIIENNKLVEIFSDEDEKLTGNIYLGRVDRIVNALDAVFVNIGESKNGFLRKKDIPEKFIKMINYDIFKPKSKILVQVKKDPIANKGPQLTANISLAGRFLVIFPFTNISGVSKKIENLTEKQRLYEIANNISKEYNIGVVLRTAAEGIDEKYLYEEIENLLEKWNQIFNKFKRGKKAKLLHYEESSIDYILREKLTKDVTLIITNNTEHVHYISKYFKSFPKKPKIEIIDSDPFEYKEIYKLYKELFKRKINLPSGGEIIIDKTEALTVIDVNSKHLTSTENQQETALITNLEAVEEIFRQLRLRNIGGIIVIDFIDMNNESDKAKVLEKVNTEIKKDKSKIEIYGFTKLGLLELSRKRTVRSFFDISTSRCPICNGTGIITSPNTLIKEIYSELNNKPEAAKEVIIKVHPYLKGKINKNEIKKTFKINVHIHYTYFDPKSYEITWKI</sequence>
<dbReference type="PANTHER" id="PTHR30001:SF0">
    <property type="entry name" value="RIBONUCLEASE G"/>
    <property type="match status" value="1"/>
</dbReference>
<protein>
    <submittedName>
        <fullName evidence="7">Ribonuclease G</fullName>
    </submittedName>
</protein>
<dbReference type="GO" id="GO:0005737">
    <property type="term" value="C:cytoplasm"/>
    <property type="evidence" value="ECO:0007669"/>
    <property type="project" value="TreeGrafter"/>
</dbReference>
<dbReference type="InterPro" id="IPR004659">
    <property type="entry name" value="RNase_E/G"/>
</dbReference>
<evidence type="ECO:0000313" key="8">
    <source>
        <dbReference type="Proteomes" id="UP000242592"/>
    </source>
</evidence>
<evidence type="ECO:0000256" key="2">
    <source>
        <dbReference type="ARBA" id="ARBA00022723"/>
    </source>
</evidence>
<dbReference type="AlphaFoldDB" id="A0A1M5SR03"/>
<gene>
    <name evidence="7" type="ORF">SAMN02745199_1027</name>
</gene>
<keyword evidence="5" id="KW-0694">RNA-binding</keyword>
<dbReference type="InterPro" id="IPR003029">
    <property type="entry name" value="S1_domain"/>
</dbReference>
<reference evidence="8" key="1">
    <citation type="submission" date="2016-11" db="EMBL/GenBank/DDBJ databases">
        <authorList>
            <person name="Varghese N."/>
            <person name="Submissions S."/>
        </authorList>
    </citation>
    <scope>NUCLEOTIDE SEQUENCE [LARGE SCALE GENOMIC DNA]</scope>
    <source>
        <strain evidence="8">DSM 15807</strain>
    </source>
</reference>
<dbReference type="GO" id="GO:0016787">
    <property type="term" value="F:hydrolase activity"/>
    <property type="evidence" value="ECO:0007669"/>
    <property type="project" value="UniProtKB-KW"/>
</dbReference>
<keyword evidence="4" id="KW-0460">Magnesium</keyword>
<dbReference type="GO" id="GO:0003723">
    <property type="term" value="F:RNA binding"/>
    <property type="evidence" value="ECO:0007669"/>
    <property type="project" value="UniProtKB-KW"/>
</dbReference>
<dbReference type="Gene3D" id="2.40.50.140">
    <property type="entry name" value="Nucleic acid-binding proteins"/>
    <property type="match status" value="1"/>
</dbReference>
<feature type="domain" description="S1 motif" evidence="6">
    <location>
        <begin position="38"/>
        <end position="116"/>
    </location>
</feature>
<dbReference type="OrthoDB" id="9804278at2"/>
<organism evidence="7 8">
    <name type="scientific">Thermosipho atlanticus DSM 15807</name>
    <dbReference type="NCBI Taxonomy" id="1123380"/>
    <lineage>
        <taxon>Bacteria</taxon>
        <taxon>Thermotogati</taxon>
        <taxon>Thermotogota</taxon>
        <taxon>Thermotogae</taxon>
        <taxon>Thermotogales</taxon>
        <taxon>Fervidobacteriaceae</taxon>
        <taxon>Thermosipho</taxon>
    </lineage>
</organism>
<evidence type="ECO:0000256" key="3">
    <source>
        <dbReference type="ARBA" id="ARBA00022801"/>
    </source>
</evidence>
<comment type="cofactor">
    <cofactor evidence="1">
        <name>Mg(2+)</name>
        <dbReference type="ChEBI" id="CHEBI:18420"/>
    </cofactor>
</comment>
<dbReference type="InterPro" id="IPR012340">
    <property type="entry name" value="NA-bd_OB-fold"/>
</dbReference>
<evidence type="ECO:0000256" key="1">
    <source>
        <dbReference type="ARBA" id="ARBA00001946"/>
    </source>
</evidence>
<keyword evidence="2" id="KW-0479">Metal-binding</keyword>
<proteinExistence type="predicted"/>
<name>A0A1M5SR03_9BACT</name>
<dbReference type="PANTHER" id="PTHR30001">
    <property type="entry name" value="RIBONUCLEASE"/>
    <property type="match status" value="1"/>
</dbReference>
<accession>A0A1M5SR03</accession>
<keyword evidence="8" id="KW-1185">Reference proteome</keyword>
<dbReference type="NCBIfam" id="TIGR00757">
    <property type="entry name" value="RNaseEG"/>
    <property type="match status" value="1"/>
</dbReference>
<dbReference type="RefSeq" id="WP_084728037.1">
    <property type="nucleotide sequence ID" value="NZ_FQXN01000003.1"/>
</dbReference>
<dbReference type="SUPFAM" id="SSF50249">
    <property type="entry name" value="Nucleic acid-binding proteins"/>
    <property type="match status" value="1"/>
</dbReference>
<evidence type="ECO:0000259" key="6">
    <source>
        <dbReference type="PROSITE" id="PS50126"/>
    </source>
</evidence>
<dbReference type="SMART" id="SM00316">
    <property type="entry name" value="S1"/>
    <property type="match status" value="1"/>
</dbReference>
<evidence type="ECO:0000256" key="4">
    <source>
        <dbReference type="ARBA" id="ARBA00022842"/>
    </source>
</evidence>
<dbReference type="GO" id="GO:0006364">
    <property type="term" value="P:rRNA processing"/>
    <property type="evidence" value="ECO:0007669"/>
    <property type="project" value="TreeGrafter"/>
</dbReference>
<evidence type="ECO:0000313" key="7">
    <source>
        <dbReference type="EMBL" id="SHH40961.1"/>
    </source>
</evidence>
<dbReference type="InterPro" id="IPR019307">
    <property type="entry name" value="RNA-bd_AU-1/RNase_E/G"/>
</dbReference>